<reference evidence="1" key="2">
    <citation type="submission" date="2018-08" db="UniProtKB">
        <authorList>
            <consortium name="EnsemblPlants"/>
        </authorList>
    </citation>
    <scope>IDENTIFICATION</scope>
    <source>
        <strain evidence="1">Yugu1</strain>
    </source>
</reference>
<reference evidence="2" key="1">
    <citation type="journal article" date="2012" name="Nat. Biotechnol.">
        <title>Reference genome sequence of the model plant Setaria.</title>
        <authorList>
            <person name="Bennetzen J.L."/>
            <person name="Schmutz J."/>
            <person name="Wang H."/>
            <person name="Percifield R."/>
            <person name="Hawkins J."/>
            <person name="Pontaroli A.C."/>
            <person name="Estep M."/>
            <person name="Feng L."/>
            <person name="Vaughn J.N."/>
            <person name="Grimwood J."/>
            <person name="Jenkins J."/>
            <person name="Barry K."/>
            <person name="Lindquist E."/>
            <person name="Hellsten U."/>
            <person name="Deshpande S."/>
            <person name="Wang X."/>
            <person name="Wu X."/>
            <person name="Mitros T."/>
            <person name="Triplett J."/>
            <person name="Yang X."/>
            <person name="Ye C.Y."/>
            <person name="Mauro-Herrera M."/>
            <person name="Wang L."/>
            <person name="Li P."/>
            <person name="Sharma M."/>
            <person name="Sharma R."/>
            <person name="Ronald P.C."/>
            <person name="Panaud O."/>
            <person name="Kellogg E.A."/>
            <person name="Brutnell T.P."/>
            <person name="Doust A.N."/>
            <person name="Tuskan G.A."/>
            <person name="Rokhsar D."/>
            <person name="Devos K.M."/>
        </authorList>
    </citation>
    <scope>NUCLEOTIDE SEQUENCE [LARGE SCALE GENOMIC DNA]</scope>
    <source>
        <strain evidence="2">cv. Yugu1</strain>
    </source>
</reference>
<evidence type="ECO:0000313" key="1">
    <source>
        <dbReference type="EnsemblPlants" id="KQL12685"/>
    </source>
</evidence>
<keyword evidence="2" id="KW-1185">Reference proteome</keyword>
<protein>
    <submittedName>
        <fullName evidence="1">Uncharacterized protein</fullName>
    </submittedName>
</protein>
<dbReference type="InParanoid" id="K3ZGU1"/>
<dbReference type="AlphaFoldDB" id="K3ZGU1"/>
<dbReference type="Gramene" id="KQL12685">
    <property type="protein sequence ID" value="KQL12685"/>
    <property type="gene ID" value="SETIT_025793mg"/>
</dbReference>
<proteinExistence type="predicted"/>
<name>K3ZGU1_SETIT</name>
<dbReference type="Proteomes" id="UP000004995">
    <property type="component" value="Unassembled WGS sequence"/>
</dbReference>
<dbReference type="EnsemblPlants" id="KQL12685">
    <property type="protein sequence ID" value="KQL12685"/>
    <property type="gene ID" value="SETIT_025793mg"/>
</dbReference>
<sequence>MGTGKAPLISSAWCTFLSTSHCHCYHACQSCLIGSNSSSRMAHGLTSLPDSPRP</sequence>
<dbReference type="EMBL" id="AGNK02001388">
    <property type="status" value="NOT_ANNOTATED_CDS"/>
    <property type="molecule type" value="Genomic_DNA"/>
</dbReference>
<dbReference type="HOGENOM" id="CLU_3053957_0_0_1"/>
<organism evidence="1 2">
    <name type="scientific">Setaria italica</name>
    <name type="common">Foxtail millet</name>
    <name type="synonym">Panicum italicum</name>
    <dbReference type="NCBI Taxonomy" id="4555"/>
    <lineage>
        <taxon>Eukaryota</taxon>
        <taxon>Viridiplantae</taxon>
        <taxon>Streptophyta</taxon>
        <taxon>Embryophyta</taxon>
        <taxon>Tracheophyta</taxon>
        <taxon>Spermatophyta</taxon>
        <taxon>Magnoliopsida</taxon>
        <taxon>Liliopsida</taxon>
        <taxon>Poales</taxon>
        <taxon>Poaceae</taxon>
        <taxon>PACMAD clade</taxon>
        <taxon>Panicoideae</taxon>
        <taxon>Panicodae</taxon>
        <taxon>Paniceae</taxon>
        <taxon>Cenchrinae</taxon>
        <taxon>Setaria</taxon>
    </lineage>
</organism>
<evidence type="ECO:0000313" key="2">
    <source>
        <dbReference type="Proteomes" id="UP000004995"/>
    </source>
</evidence>
<accession>K3ZGU1</accession>